<evidence type="ECO:0000256" key="1">
    <source>
        <dbReference type="SAM" id="MobiDB-lite"/>
    </source>
</evidence>
<comment type="caution">
    <text evidence="2">The sequence shown here is derived from an EMBL/GenBank/DDBJ whole genome shotgun (WGS) entry which is preliminary data.</text>
</comment>
<evidence type="ECO:0000313" key="2">
    <source>
        <dbReference type="EMBL" id="OMP05131.1"/>
    </source>
</evidence>
<name>A0A1R3KDG6_COCAP</name>
<proteinExistence type="predicted"/>
<gene>
    <name evidence="2" type="ORF">CCACVL1_02056</name>
</gene>
<dbReference type="Gramene" id="OMP05131">
    <property type="protein sequence ID" value="OMP05131"/>
    <property type="gene ID" value="CCACVL1_02056"/>
</dbReference>
<reference evidence="2 3" key="1">
    <citation type="submission" date="2013-09" db="EMBL/GenBank/DDBJ databases">
        <title>Corchorus capsularis genome sequencing.</title>
        <authorList>
            <person name="Alam M."/>
            <person name="Haque M.S."/>
            <person name="Islam M.S."/>
            <person name="Emdad E.M."/>
            <person name="Islam M.M."/>
            <person name="Ahmed B."/>
            <person name="Halim A."/>
            <person name="Hossen Q.M.M."/>
            <person name="Hossain M.Z."/>
            <person name="Ahmed R."/>
            <person name="Khan M.M."/>
            <person name="Islam R."/>
            <person name="Rashid M.M."/>
            <person name="Khan S.A."/>
            <person name="Rahman M.S."/>
            <person name="Alam M."/>
        </authorList>
    </citation>
    <scope>NUCLEOTIDE SEQUENCE [LARGE SCALE GENOMIC DNA]</scope>
    <source>
        <strain evidence="3">cv. CVL-1</strain>
        <tissue evidence="2">Whole seedling</tissue>
    </source>
</reference>
<dbReference type="Proteomes" id="UP000188268">
    <property type="component" value="Unassembled WGS sequence"/>
</dbReference>
<organism evidence="2 3">
    <name type="scientific">Corchorus capsularis</name>
    <name type="common">Jute</name>
    <dbReference type="NCBI Taxonomy" id="210143"/>
    <lineage>
        <taxon>Eukaryota</taxon>
        <taxon>Viridiplantae</taxon>
        <taxon>Streptophyta</taxon>
        <taxon>Embryophyta</taxon>
        <taxon>Tracheophyta</taxon>
        <taxon>Spermatophyta</taxon>
        <taxon>Magnoliopsida</taxon>
        <taxon>eudicotyledons</taxon>
        <taxon>Gunneridae</taxon>
        <taxon>Pentapetalae</taxon>
        <taxon>rosids</taxon>
        <taxon>malvids</taxon>
        <taxon>Malvales</taxon>
        <taxon>Malvaceae</taxon>
        <taxon>Grewioideae</taxon>
        <taxon>Apeibeae</taxon>
        <taxon>Corchorus</taxon>
    </lineage>
</organism>
<protein>
    <submittedName>
        <fullName evidence="2">Uncharacterized protein</fullName>
    </submittedName>
</protein>
<feature type="region of interest" description="Disordered" evidence="1">
    <location>
        <begin position="40"/>
        <end position="62"/>
    </location>
</feature>
<dbReference type="EMBL" id="AWWV01005499">
    <property type="protein sequence ID" value="OMP05131.1"/>
    <property type="molecule type" value="Genomic_DNA"/>
</dbReference>
<evidence type="ECO:0000313" key="3">
    <source>
        <dbReference type="Proteomes" id="UP000188268"/>
    </source>
</evidence>
<accession>A0A1R3KDG6</accession>
<dbReference type="AlphaFoldDB" id="A0A1R3KDG6"/>
<sequence>MCDEAKPSAYFHLQLQTYKPRRLLTVKWSNQNQTAIDGVNRINGKSTKGKRERKGSPPHARRQAVWQMNGRGWAHVSGCPLITPGSRAFTYYA</sequence>
<keyword evidence="3" id="KW-1185">Reference proteome</keyword>